<evidence type="ECO:0000313" key="2">
    <source>
        <dbReference type="EMBL" id="XBY43729.1"/>
    </source>
</evidence>
<proteinExistence type="predicted"/>
<organism evidence="2">
    <name type="scientific">Methyloraptor flagellatus</name>
    <dbReference type="NCBI Taxonomy" id="3162530"/>
    <lineage>
        <taxon>Bacteria</taxon>
        <taxon>Pseudomonadati</taxon>
        <taxon>Pseudomonadota</taxon>
        <taxon>Alphaproteobacteria</taxon>
        <taxon>Hyphomicrobiales</taxon>
        <taxon>Ancalomicrobiaceae</taxon>
        <taxon>Methyloraptor</taxon>
    </lineage>
</organism>
<feature type="domain" description="SCP2" evidence="1">
    <location>
        <begin position="10"/>
        <end position="97"/>
    </location>
</feature>
<evidence type="ECO:0000259" key="1">
    <source>
        <dbReference type="Pfam" id="PF02036"/>
    </source>
</evidence>
<dbReference type="InterPro" id="IPR036527">
    <property type="entry name" value="SCP2_sterol-bd_dom_sf"/>
</dbReference>
<dbReference type="Pfam" id="PF02036">
    <property type="entry name" value="SCP2"/>
    <property type="match status" value="1"/>
</dbReference>
<dbReference type="RefSeq" id="WP_407048831.1">
    <property type="nucleotide sequence ID" value="NZ_CP158568.1"/>
</dbReference>
<accession>A0AAU7X6I6</accession>
<gene>
    <name evidence="2" type="ORF">ABS361_16860</name>
</gene>
<dbReference type="SUPFAM" id="SSF55718">
    <property type="entry name" value="SCP-like"/>
    <property type="match status" value="1"/>
</dbReference>
<name>A0AAU7X6I6_9HYPH</name>
<dbReference type="InterPro" id="IPR003033">
    <property type="entry name" value="SCP2_sterol-bd_dom"/>
</dbReference>
<dbReference type="Gene3D" id="3.30.1050.10">
    <property type="entry name" value="SCP2 sterol-binding domain"/>
    <property type="match status" value="1"/>
</dbReference>
<dbReference type="KEGG" id="mflg:ABS361_16860"/>
<protein>
    <submittedName>
        <fullName evidence="2">SCP2 sterol-binding domain-containing protein</fullName>
    </submittedName>
</protein>
<sequence length="98" mass="10752">MDDVEDRLRDVLPKLDRLGYAVCFDLGDEGKWTIDGRVAPARLAEDLEDDVSCTIRTTAKHLFDLIDGRLDPMLGYAMGKIKVKGSTGVAMKLVGALN</sequence>
<dbReference type="EMBL" id="CP158568">
    <property type="protein sequence ID" value="XBY43729.1"/>
    <property type="molecule type" value="Genomic_DNA"/>
</dbReference>
<reference evidence="2" key="1">
    <citation type="submission" date="2024-06" db="EMBL/GenBank/DDBJ databases">
        <title>Methylostella associata gen. nov., sp. nov., a novel Ancalomicrobiaceae-affiliated facultatively methylotrophic bacteria that feed on methanotrophs of the genus Methylococcus.</title>
        <authorList>
            <person name="Saltykova V."/>
            <person name="Danilova O.V."/>
            <person name="Oshkin I.Y."/>
            <person name="Belova S.E."/>
            <person name="Pimenov N.V."/>
            <person name="Dedysh S.N."/>
        </authorList>
    </citation>
    <scope>NUCLEOTIDE SEQUENCE</scope>
    <source>
        <strain evidence="2">S20</strain>
    </source>
</reference>
<dbReference type="AlphaFoldDB" id="A0AAU7X6I6"/>